<dbReference type="Gene3D" id="3.40.50.1460">
    <property type="match status" value="1"/>
</dbReference>
<dbReference type="SUPFAM" id="SSF52266">
    <property type="entry name" value="SGNH hydrolase"/>
    <property type="match status" value="1"/>
</dbReference>
<proteinExistence type="predicted"/>
<feature type="domain" description="N-acetylmuramoyl-L-alanine amidase" evidence="2">
    <location>
        <begin position="57"/>
        <end position="246"/>
    </location>
</feature>
<dbReference type="Gene3D" id="3.40.80.10">
    <property type="entry name" value="Peptidoglycan recognition protein-like"/>
    <property type="match status" value="1"/>
</dbReference>
<reference evidence="3 4" key="1">
    <citation type="submission" date="2019-09" db="EMBL/GenBank/DDBJ databases">
        <title>Chitinophaga ginsengihumi sp. nov., isolated from soil of ginseng rhizosphere.</title>
        <authorList>
            <person name="Lee J."/>
        </authorList>
    </citation>
    <scope>NUCLEOTIDE SEQUENCE [LARGE SCALE GENOMIC DNA]</scope>
    <source>
        <strain evidence="3 4">BN140078</strain>
    </source>
</reference>
<comment type="caution">
    <text evidence="3">The sequence shown here is derived from an EMBL/GenBank/DDBJ whole genome shotgun (WGS) entry which is preliminary data.</text>
</comment>
<dbReference type="RefSeq" id="WP_149839953.1">
    <property type="nucleotide sequence ID" value="NZ_VUOC01000004.1"/>
</dbReference>
<dbReference type="SUPFAM" id="SSF55846">
    <property type="entry name" value="N-acetylmuramoyl-L-alanine amidase-like"/>
    <property type="match status" value="1"/>
</dbReference>
<gene>
    <name evidence="3" type="ORF">F0L74_21400</name>
</gene>
<feature type="domain" description="Peptidase C14 caspase" evidence="1">
    <location>
        <begin position="331"/>
        <end position="597"/>
    </location>
</feature>
<dbReference type="PANTHER" id="PTHR48104:SF30">
    <property type="entry name" value="METACASPASE-1"/>
    <property type="match status" value="1"/>
</dbReference>
<evidence type="ECO:0000313" key="4">
    <source>
        <dbReference type="Proteomes" id="UP000324611"/>
    </source>
</evidence>
<dbReference type="InterPro" id="IPR050452">
    <property type="entry name" value="Metacaspase"/>
</dbReference>
<dbReference type="Gene3D" id="3.40.50.1110">
    <property type="entry name" value="SGNH hydrolase"/>
    <property type="match status" value="1"/>
</dbReference>
<dbReference type="GO" id="GO:0006508">
    <property type="term" value="P:proteolysis"/>
    <property type="evidence" value="ECO:0007669"/>
    <property type="project" value="InterPro"/>
</dbReference>
<dbReference type="GO" id="GO:0008745">
    <property type="term" value="F:N-acetylmuramoyl-L-alanine amidase activity"/>
    <property type="evidence" value="ECO:0007669"/>
    <property type="project" value="InterPro"/>
</dbReference>
<dbReference type="InterPro" id="IPR029030">
    <property type="entry name" value="Caspase-like_dom_sf"/>
</dbReference>
<reference evidence="3 4" key="2">
    <citation type="submission" date="2019-09" db="EMBL/GenBank/DDBJ databases">
        <authorList>
            <person name="Jin C."/>
        </authorList>
    </citation>
    <scope>NUCLEOTIDE SEQUENCE [LARGE SCALE GENOMIC DNA]</scope>
    <source>
        <strain evidence="3 4">BN140078</strain>
    </source>
</reference>
<dbReference type="Proteomes" id="UP000324611">
    <property type="component" value="Unassembled WGS sequence"/>
</dbReference>
<dbReference type="SUPFAM" id="SSF52129">
    <property type="entry name" value="Caspase-like"/>
    <property type="match status" value="1"/>
</dbReference>
<organism evidence="3 4">
    <name type="scientific">Chitinophaga agrisoli</name>
    <dbReference type="NCBI Taxonomy" id="2607653"/>
    <lineage>
        <taxon>Bacteria</taxon>
        <taxon>Pseudomonadati</taxon>
        <taxon>Bacteroidota</taxon>
        <taxon>Chitinophagia</taxon>
        <taxon>Chitinophagales</taxon>
        <taxon>Chitinophagaceae</taxon>
        <taxon>Chitinophaga</taxon>
    </lineage>
</organism>
<evidence type="ECO:0000313" key="3">
    <source>
        <dbReference type="EMBL" id="KAA2238774.1"/>
    </source>
</evidence>
<dbReference type="Pfam" id="PF01510">
    <property type="entry name" value="Amidase_2"/>
    <property type="match status" value="1"/>
</dbReference>
<dbReference type="GO" id="GO:0004197">
    <property type="term" value="F:cysteine-type endopeptidase activity"/>
    <property type="evidence" value="ECO:0007669"/>
    <property type="project" value="InterPro"/>
</dbReference>
<dbReference type="GO" id="GO:0009253">
    <property type="term" value="P:peptidoglycan catabolic process"/>
    <property type="evidence" value="ECO:0007669"/>
    <property type="project" value="InterPro"/>
</dbReference>
<dbReference type="PANTHER" id="PTHR48104">
    <property type="entry name" value="METACASPASE-4"/>
    <property type="match status" value="1"/>
</dbReference>
<evidence type="ECO:0000259" key="1">
    <source>
        <dbReference type="Pfam" id="PF00656"/>
    </source>
</evidence>
<keyword evidence="4" id="KW-1185">Reference proteome</keyword>
<name>A0A5B2VIN7_9BACT</name>
<dbReference type="GO" id="GO:0005737">
    <property type="term" value="C:cytoplasm"/>
    <property type="evidence" value="ECO:0007669"/>
    <property type="project" value="TreeGrafter"/>
</dbReference>
<dbReference type="InterPro" id="IPR036505">
    <property type="entry name" value="Amidase/PGRP_sf"/>
</dbReference>
<dbReference type="EMBL" id="VUOC01000004">
    <property type="protein sequence ID" value="KAA2238774.1"/>
    <property type="molecule type" value="Genomic_DNA"/>
</dbReference>
<evidence type="ECO:0000259" key="2">
    <source>
        <dbReference type="Pfam" id="PF01510"/>
    </source>
</evidence>
<dbReference type="InterPro" id="IPR002502">
    <property type="entry name" value="Amidase_domain"/>
</dbReference>
<dbReference type="GO" id="GO:0016788">
    <property type="term" value="F:hydrolase activity, acting on ester bonds"/>
    <property type="evidence" value="ECO:0007669"/>
    <property type="project" value="UniProtKB-ARBA"/>
</dbReference>
<dbReference type="InterPro" id="IPR011600">
    <property type="entry name" value="Pept_C14_caspase"/>
</dbReference>
<dbReference type="InterPro" id="IPR036514">
    <property type="entry name" value="SGNH_hydro_sf"/>
</dbReference>
<sequence>MRYDSLPQLEERFRTEAAAFLKPFALPVPNEPGLTLNGVLYNPPKRDYFFSAEHPKQRIVLHFTAGNTRSDMMSLTQDGRHVSVPFVIARDGTIYQLFPSAAWSGHLGAGVGNQGTGNAQDKASIGIEISNYGYLVPRDGNLETVYSRVKNTSTGAVSPPDPYCTLAQKEAYQQITTPFRDQTFYASFTPEQLESVIILLLFLTNKFNIPRQFLPEDKRYITTNDVLQFKGIVSHINYRSSGKWDIGPAFDWAGLIAGVQAPQFVPKAAGTRGLVIPALSSEEEINALFPAQKGFVNELAEATDNEGYDPNMFEDAPVHDEGHGAGNGKLRALLIGINDYDKVNRLTGCLHDVEEMERYLRERSSFSPAAEDIRILRNEEATRANIIEGIHSFLAEGAQPEDTLMLYYSGHGVQEFADPLWEEADDTLECLVCYDGGVTDTADFLLADKELRYLLHGLYEQTKAHIITIFDCCHSGDNTRGEMISAAFNGEMVQSRRVPYIAPRRNWEQFVFAAQLPYAAVQGKKTAEFLPEGAHVQMAACEDDQLSIEINRAGVFTKTLLATLDAVNSNISYSTLRDRIRQSMRFAYDQTPRVYAAKNAPALLAKGFLNQPVDQHTFVSEITFNQTAGWQLNFGAIHGLQKESTVTIVDRHDAQKTYKATIREINVDFAKVDVEGSEQPDTTGAHKAVVKGIMSGALQLELDNVNGHPKDMEQLVTLLQTDADNYYSFASGGQDGPTNRAPDYTLHIRGGDAVLTRPADPYRPMFRPIPLVTADDNELVAAALQQVSRWHFIRNLRNPDLPAGFPVSPLNVQVNQVALDGTKQPATINNDTVTLNYAYDTELKLWAGQVEITITNTTQQPLFVAAVFLSNLFGATTAFLAGDGVMKLEPGKPETLHLDNSTYLELELETYVQEYNWPDTTEHFKFIVSTERFSADALQLDLMEPPYTTDDFYPAGEQMEADRGIKATRGGPIPLKGWTTQHLQIQFINPLYNTISAPTLQALMEHEETAYYASGLYYNMVLDENGQPTRLELKPEITIIAQKGFAGEVGLWLANQVETLVRRKLYKRLKKTDRIRIVAEGDSWFQYPIVVQDTLDHLYRIYAIRSLALAGDTLEHYMAHRDYVAAIGEEEAHIFLVSGGGNDILGSQFEGFLRETPDPTDNTPKRYLQDSFFTKLQLLEDWYVEMFRELLIRYPDLHILSHSYDYIIPVDTEQFPKKKSWLGQYMVKKGIVPQAEREQLIRYILDEFNVHLKRALDQFPDNATYIDARGLVNRESWHDEIHPTNEGFGLIADRFTAAIRKRKEAGATATEAGGV</sequence>
<dbReference type="Pfam" id="PF00656">
    <property type="entry name" value="Peptidase_C14"/>
    <property type="match status" value="1"/>
</dbReference>
<protein>
    <submittedName>
        <fullName evidence="3">Uncharacterized protein</fullName>
    </submittedName>
</protein>
<accession>A0A5B2VIN7</accession>